<dbReference type="Gene3D" id="3.40.50.300">
    <property type="entry name" value="P-loop containing nucleotide triphosphate hydrolases"/>
    <property type="match status" value="1"/>
</dbReference>
<feature type="transmembrane region" description="Helical" evidence="8">
    <location>
        <begin position="204"/>
        <end position="222"/>
    </location>
</feature>
<dbReference type="PROSITE" id="PS50929">
    <property type="entry name" value="ABC_TM1F"/>
    <property type="match status" value="1"/>
</dbReference>
<feature type="domain" description="ABC transporter" evidence="9">
    <location>
        <begin position="382"/>
        <end position="616"/>
    </location>
</feature>
<dbReference type="InterPro" id="IPR003439">
    <property type="entry name" value="ABC_transporter-like_ATP-bd"/>
</dbReference>
<dbReference type="InterPro" id="IPR011527">
    <property type="entry name" value="ABC1_TM_dom"/>
</dbReference>
<dbReference type="PANTHER" id="PTHR43394:SF1">
    <property type="entry name" value="ATP-BINDING CASSETTE SUB-FAMILY B MEMBER 10, MITOCHONDRIAL"/>
    <property type="match status" value="1"/>
</dbReference>
<keyword evidence="5 8" id="KW-1133">Transmembrane helix</keyword>
<evidence type="ECO:0000259" key="9">
    <source>
        <dbReference type="PROSITE" id="PS50893"/>
    </source>
</evidence>
<keyword evidence="4 11" id="KW-0067">ATP-binding</keyword>
<dbReference type="SUPFAM" id="SSF52540">
    <property type="entry name" value="P-loop containing nucleoside triphosphate hydrolases"/>
    <property type="match status" value="1"/>
</dbReference>
<protein>
    <submittedName>
        <fullName evidence="11">ATP-binding cassette subfamily B protein</fullName>
    </submittedName>
</protein>
<comment type="caution">
    <text evidence="11">The sequence shown here is derived from an EMBL/GenBank/DDBJ whole genome shotgun (WGS) entry which is preliminary data.</text>
</comment>
<evidence type="ECO:0000313" key="12">
    <source>
        <dbReference type="Proteomes" id="UP000704762"/>
    </source>
</evidence>
<evidence type="ECO:0000256" key="5">
    <source>
        <dbReference type="ARBA" id="ARBA00022989"/>
    </source>
</evidence>
<dbReference type="Proteomes" id="UP000704762">
    <property type="component" value="Unassembled WGS sequence"/>
</dbReference>
<dbReference type="Pfam" id="PF00005">
    <property type="entry name" value="ABC_tran"/>
    <property type="match status" value="1"/>
</dbReference>
<reference evidence="11 12" key="1">
    <citation type="submission" date="2021-01" db="EMBL/GenBank/DDBJ databases">
        <title>Sequencing the genomes of 1000 actinobacteria strains.</title>
        <authorList>
            <person name="Klenk H.-P."/>
        </authorList>
    </citation>
    <scope>NUCLEOTIDE SEQUENCE [LARGE SCALE GENOMIC DNA]</scope>
    <source>
        <strain evidence="11 12">DSM 18662</strain>
    </source>
</reference>
<feature type="domain" description="ABC transmembrane type-1" evidence="10">
    <location>
        <begin position="70"/>
        <end position="350"/>
    </location>
</feature>
<dbReference type="InterPro" id="IPR039421">
    <property type="entry name" value="Type_1_exporter"/>
</dbReference>
<feature type="compositionally biased region" description="Polar residues" evidence="7">
    <location>
        <begin position="8"/>
        <end position="22"/>
    </location>
</feature>
<dbReference type="InterPro" id="IPR003593">
    <property type="entry name" value="AAA+_ATPase"/>
</dbReference>
<evidence type="ECO:0000256" key="3">
    <source>
        <dbReference type="ARBA" id="ARBA00022741"/>
    </source>
</evidence>
<dbReference type="Gene3D" id="1.20.1560.10">
    <property type="entry name" value="ABC transporter type 1, transmembrane domain"/>
    <property type="match status" value="1"/>
</dbReference>
<dbReference type="Pfam" id="PF00664">
    <property type="entry name" value="ABC_membrane"/>
    <property type="match status" value="1"/>
</dbReference>
<evidence type="ECO:0000259" key="10">
    <source>
        <dbReference type="PROSITE" id="PS50929"/>
    </source>
</evidence>
<keyword evidence="12" id="KW-1185">Reference proteome</keyword>
<evidence type="ECO:0000256" key="1">
    <source>
        <dbReference type="ARBA" id="ARBA00004651"/>
    </source>
</evidence>
<feature type="transmembrane region" description="Helical" evidence="8">
    <location>
        <begin position="291"/>
        <end position="312"/>
    </location>
</feature>
<evidence type="ECO:0000256" key="8">
    <source>
        <dbReference type="SAM" id="Phobius"/>
    </source>
</evidence>
<feature type="transmembrane region" description="Helical" evidence="8">
    <location>
        <begin position="324"/>
        <end position="345"/>
    </location>
</feature>
<dbReference type="InterPro" id="IPR036640">
    <property type="entry name" value="ABC1_TM_sf"/>
</dbReference>
<feature type="region of interest" description="Disordered" evidence="7">
    <location>
        <begin position="1"/>
        <end position="49"/>
    </location>
</feature>
<feature type="transmembrane region" description="Helical" evidence="8">
    <location>
        <begin position="178"/>
        <end position="198"/>
    </location>
</feature>
<keyword evidence="6 8" id="KW-0472">Membrane</keyword>
<evidence type="ECO:0000256" key="6">
    <source>
        <dbReference type="ARBA" id="ARBA00023136"/>
    </source>
</evidence>
<sequence>MSADLSAPASTTPQRNPASSTEPRPGVASPTALDHPATIAPPPTGKRRPSTSLWRFRTYLYPFRARFISMFVFASIGVGASIVVPLVTKAVIDGPIADSDRRGLYALGLFALSLGIVEALLMFGRRWVVAKATLGTEYGLRTDLYAKLQRLPMSFHGQWQSGQLLSRIMNDLSTVRRFLGFGLLFILMSIAQIVVVTALLLNMYWPLGLVVLVSSVPVVLLCRRNEREYTRLSRKIQDETGDVASSVEEGAHGLRVIKAFGRGGHVFAKFDARSTQLFDTSMERVRLVSKFWTFLEVIPSVTLIIVLGFGAVAAGQGRLTLGTLVAFITLMLSLVWPVAALGFLLSQAQEAMTAADRIAEIFDAENTITDGEAELTEVRGAVRLENVGFRFVDGEHDVLHDVNLDIAPGETIALVGATGSGKTVFTSLVPRLDDVTAGRITIDGVDIRDLRLEQLRTVVATAFEDPTLFSMSARENLTLGRPGASDEDIAEAIDVAQAHFVHDLPWGLDTRIGEQGMSLSGGQRQRLALARAVLAKPAVLVLDDTLSALDIHTEALVEEALKWVLVGVTGVVVAHRASTVLLADRVAMLSGGTISHVGTHSELLDTVPEYRALLSAEFDLEQEASALDEIAEFEEVTR</sequence>
<dbReference type="PROSITE" id="PS00211">
    <property type="entry name" value="ABC_TRANSPORTER_1"/>
    <property type="match status" value="1"/>
</dbReference>
<dbReference type="SMART" id="SM00382">
    <property type="entry name" value="AAA"/>
    <property type="match status" value="1"/>
</dbReference>
<proteinExistence type="predicted"/>
<dbReference type="SUPFAM" id="SSF90123">
    <property type="entry name" value="ABC transporter transmembrane region"/>
    <property type="match status" value="1"/>
</dbReference>
<keyword evidence="3" id="KW-0547">Nucleotide-binding</keyword>
<dbReference type="RefSeq" id="WP_204917258.1">
    <property type="nucleotide sequence ID" value="NZ_BAAAQP010000002.1"/>
</dbReference>
<feature type="transmembrane region" description="Helical" evidence="8">
    <location>
        <begin position="67"/>
        <end position="92"/>
    </location>
</feature>
<dbReference type="EMBL" id="JAFBCF010000001">
    <property type="protein sequence ID" value="MBM7798750.1"/>
    <property type="molecule type" value="Genomic_DNA"/>
</dbReference>
<accession>A0ABS2RID2</accession>
<evidence type="ECO:0000313" key="11">
    <source>
        <dbReference type="EMBL" id="MBM7798750.1"/>
    </source>
</evidence>
<dbReference type="CDD" id="cd18543">
    <property type="entry name" value="ABC_6TM_Rv0194_D1_like"/>
    <property type="match status" value="1"/>
</dbReference>
<name>A0ABS2RID2_9ACTN</name>
<organism evidence="11 12">
    <name type="scientific">Microlunatus panaciterrae</name>
    <dbReference type="NCBI Taxonomy" id="400768"/>
    <lineage>
        <taxon>Bacteria</taxon>
        <taxon>Bacillati</taxon>
        <taxon>Actinomycetota</taxon>
        <taxon>Actinomycetes</taxon>
        <taxon>Propionibacteriales</taxon>
        <taxon>Propionibacteriaceae</taxon>
        <taxon>Microlunatus</taxon>
    </lineage>
</organism>
<evidence type="ECO:0000256" key="7">
    <source>
        <dbReference type="SAM" id="MobiDB-lite"/>
    </source>
</evidence>
<dbReference type="InterPro" id="IPR017871">
    <property type="entry name" value="ABC_transporter-like_CS"/>
</dbReference>
<evidence type="ECO:0000256" key="4">
    <source>
        <dbReference type="ARBA" id="ARBA00022840"/>
    </source>
</evidence>
<dbReference type="PROSITE" id="PS50893">
    <property type="entry name" value="ABC_TRANSPORTER_2"/>
    <property type="match status" value="1"/>
</dbReference>
<evidence type="ECO:0000256" key="2">
    <source>
        <dbReference type="ARBA" id="ARBA00022692"/>
    </source>
</evidence>
<feature type="transmembrane region" description="Helical" evidence="8">
    <location>
        <begin position="104"/>
        <end position="123"/>
    </location>
</feature>
<keyword evidence="2 8" id="KW-0812">Transmembrane</keyword>
<dbReference type="PANTHER" id="PTHR43394">
    <property type="entry name" value="ATP-DEPENDENT PERMEASE MDL1, MITOCHONDRIAL"/>
    <property type="match status" value="1"/>
</dbReference>
<dbReference type="InterPro" id="IPR027417">
    <property type="entry name" value="P-loop_NTPase"/>
</dbReference>
<comment type="subcellular location">
    <subcellularLocation>
        <location evidence="1">Cell membrane</location>
        <topology evidence="1">Multi-pass membrane protein</topology>
    </subcellularLocation>
</comment>
<dbReference type="GO" id="GO:0005524">
    <property type="term" value="F:ATP binding"/>
    <property type="evidence" value="ECO:0007669"/>
    <property type="project" value="UniProtKB-KW"/>
</dbReference>
<gene>
    <name evidence="11" type="ORF">JOE57_001671</name>
</gene>